<sequence length="180" mass="20297">MKNILLLGILLIAYTVKAQKYFTKTGFTEFKASVEAFEPVEAKNNSTTVILDTENGEIASLLFIKAFNFRVALMQEHFNENYMDSNEHPKATFKGKLLDFNYKSIENSKTFKLQGVLTIKGKPKTIDTTATLSKNGENLILESNFNVSPSDFDIEIPNVVRKKIAETVDVNLSYELVKKS</sequence>
<accession>A0A1M4SMF3</accession>
<reference evidence="2 3" key="1">
    <citation type="submission" date="2016-11" db="EMBL/GenBank/DDBJ databases">
        <authorList>
            <person name="Jaros S."/>
            <person name="Januszkiewicz K."/>
            <person name="Wedrychowicz H."/>
        </authorList>
    </citation>
    <scope>NUCLEOTIDE SEQUENCE [LARGE SCALE GENOMIC DNA]</scope>
    <source>
        <strain evidence="2 3">DSM 25661</strain>
    </source>
</reference>
<organism evidence="2 3">
    <name type="scientific">Psychroflexus salarius</name>
    <dbReference type="NCBI Taxonomy" id="1155689"/>
    <lineage>
        <taxon>Bacteria</taxon>
        <taxon>Pseudomonadati</taxon>
        <taxon>Bacteroidota</taxon>
        <taxon>Flavobacteriia</taxon>
        <taxon>Flavobacteriales</taxon>
        <taxon>Flavobacteriaceae</taxon>
        <taxon>Psychroflexus</taxon>
    </lineage>
</organism>
<keyword evidence="3" id="KW-1185">Reference proteome</keyword>
<dbReference type="SUPFAM" id="SSF101874">
    <property type="entry name" value="YceI-like"/>
    <property type="match status" value="1"/>
</dbReference>
<dbReference type="Gene3D" id="2.40.128.110">
    <property type="entry name" value="Lipid/polyisoprenoid-binding, YceI-like"/>
    <property type="match status" value="1"/>
</dbReference>
<dbReference type="OrthoDB" id="116832at2"/>
<dbReference type="Proteomes" id="UP000184462">
    <property type="component" value="Unassembled WGS sequence"/>
</dbReference>
<evidence type="ECO:0000259" key="1">
    <source>
        <dbReference type="SMART" id="SM00867"/>
    </source>
</evidence>
<feature type="domain" description="Lipid/polyisoprenoid-binding YceI-like" evidence="1">
    <location>
        <begin position="13"/>
        <end position="177"/>
    </location>
</feature>
<evidence type="ECO:0000313" key="2">
    <source>
        <dbReference type="EMBL" id="SHE33386.1"/>
    </source>
</evidence>
<proteinExistence type="predicted"/>
<dbReference type="PANTHER" id="PTHR34406">
    <property type="entry name" value="PROTEIN YCEI"/>
    <property type="match status" value="1"/>
</dbReference>
<gene>
    <name evidence="2" type="ORF">SAMN05444278_101235</name>
</gene>
<dbReference type="PANTHER" id="PTHR34406:SF1">
    <property type="entry name" value="PROTEIN YCEI"/>
    <property type="match status" value="1"/>
</dbReference>
<name>A0A1M4SMF3_9FLAO</name>
<dbReference type="SMART" id="SM00867">
    <property type="entry name" value="YceI"/>
    <property type="match status" value="1"/>
</dbReference>
<dbReference type="Pfam" id="PF04264">
    <property type="entry name" value="YceI"/>
    <property type="match status" value="1"/>
</dbReference>
<protein>
    <submittedName>
        <fullName evidence="2">YceI-like domain-containing protein</fullName>
    </submittedName>
</protein>
<dbReference type="EMBL" id="FQTW01000001">
    <property type="protein sequence ID" value="SHE33386.1"/>
    <property type="molecule type" value="Genomic_DNA"/>
</dbReference>
<dbReference type="RefSeq" id="WP_073190859.1">
    <property type="nucleotide sequence ID" value="NZ_FQTW01000001.1"/>
</dbReference>
<dbReference type="STRING" id="1155689.SAMN05444278_101235"/>
<dbReference type="InterPro" id="IPR007372">
    <property type="entry name" value="Lipid/polyisoprenoid-bd_YceI"/>
</dbReference>
<dbReference type="AlphaFoldDB" id="A0A1M4SMF3"/>
<dbReference type="InterPro" id="IPR036761">
    <property type="entry name" value="TTHA0802/YceI-like_sf"/>
</dbReference>
<evidence type="ECO:0000313" key="3">
    <source>
        <dbReference type="Proteomes" id="UP000184462"/>
    </source>
</evidence>